<evidence type="ECO:0000259" key="5">
    <source>
        <dbReference type="PROSITE" id="PS50968"/>
    </source>
</evidence>
<sequence>MSKVVKGLYYSEDHEWVKVLEDGICLIGITDFAQAELGDVVFVDLPEAGDEIVQNEEFGAVESVKAASDLIAPVSGEILEVNDELIGEPEKVNQEPYESWFIKVKMSDPEEINNLLDHEAYQKATAE</sequence>
<dbReference type="GO" id="GO:0019464">
    <property type="term" value="P:glycine decarboxylation via glycine cleavage system"/>
    <property type="evidence" value="ECO:0007669"/>
    <property type="project" value="UniProtKB-UniRule"/>
</dbReference>
<dbReference type="NCBIfam" id="NF002270">
    <property type="entry name" value="PRK01202.1"/>
    <property type="match status" value="1"/>
</dbReference>
<dbReference type="AlphaFoldDB" id="A0A7L6N2R9"/>
<dbReference type="Proteomes" id="UP000512167">
    <property type="component" value="Chromosome"/>
</dbReference>
<dbReference type="NCBIfam" id="TIGR00527">
    <property type="entry name" value="gcvH"/>
    <property type="match status" value="1"/>
</dbReference>
<dbReference type="Pfam" id="PF01597">
    <property type="entry name" value="GCV_H"/>
    <property type="match status" value="1"/>
</dbReference>
<protein>
    <recommendedName>
        <fullName evidence="3">Glycine cleavage system H protein</fullName>
    </recommendedName>
</protein>
<dbReference type="KEGG" id="tbk:HF295_01030"/>
<evidence type="ECO:0000256" key="1">
    <source>
        <dbReference type="ARBA" id="ARBA00009249"/>
    </source>
</evidence>
<evidence type="ECO:0000256" key="2">
    <source>
        <dbReference type="ARBA" id="ARBA00022823"/>
    </source>
</evidence>
<name>A0A7L6N2R9_9MOLU</name>
<comment type="cofactor">
    <cofactor evidence="3">
        <name>(R)-lipoate</name>
        <dbReference type="ChEBI" id="CHEBI:83088"/>
    </cofactor>
    <text evidence="3">Binds 1 lipoyl cofactor covalently.</text>
</comment>
<dbReference type="PROSITE" id="PS50968">
    <property type="entry name" value="BIOTINYL_LIPOYL"/>
    <property type="match status" value="1"/>
</dbReference>
<accession>A0A7L6N2R9</accession>
<feature type="domain" description="Lipoyl-binding" evidence="5">
    <location>
        <begin position="24"/>
        <end position="105"/>
    </location>
</feature>
<dbReference type="CDD" id="cd06848">
    <property type="entry name" value="GCS_H"/>
    <property type="match status" value="1"/>
</dbReference>
<dbReference type="PANTHER" id="PTHR11715">
    <property type="entry name" value="GLYCINE CLEAVAGE SYSTEM H PROTEIN"/>
    <property type="match status" value="1"/>
</dbReference>
<dbReference type="Gene3D" id="2.40.50.100">
    <property type="match status" value="1"/>
</dbReference>
<dbReference type="SUPFAM" id="SSF51230">
    <property type="entry name" value="Single hybrid motif"/>
    <property type="match status" value="1"/>
</dbReference>
<evidence type="ECO:0000313" key="6">
    <source>
        <dbReference type="EMBL" id="QLY39518.1"/>
    </source>
</evidence>
<dbReference type="GO" id="GO:0009249">
    <property type="term" value="P:protein lipoylation"/>
    <property type="evidence" value="ECO:0007669"/>
    <property type="project" value="TreeGrafter"/>
</dbReference>
<reference evidence="6 7" key="1">
    <citation type="submission" date="2020-04" db="EMBL/GenBank/DDBJ databases">
        <authorList>
            <person name="Zheng R.K."/>
            <person name="Sun C.M."/>
        </authorList>
    </citation>
    <scope>NUCLEOTIDE SEQUENCE [LARGE SCALE GENOMIC DNA]</scope>
    <source>
        <strain evidence="7">zrk29</strain>
    </source>
</reference>
<organism evidence="6 7">
    <name type="scientific">Hujiaoplasma nucleasis</name>
    <dbReference type="NCBI Taxonomy" id="2725268"/>
    <lineage>
        <taxon>Bacteria</taxon>
        <taxon>Bacillati</taxon>
        <taxon>Mycoplasmatota</taxon>
        <taxon>Mollicutes</taxon>
        <taxon>Candidatus Izemoplasmatales</taxon>
        <taxon>Hujiaoplasmataceae</taxon>
        <taxon>Hujiaoplasma</taxon>
    </lineage>
</organism>
<evidence type="ECO:0000313" key="7">
    <source>
        <dbReference type="Proteomes" id="UP000512167"/>
    </source>
</evidence>
<dbReference type="RefSeq" id="WP_312031989.1">
    <property type="nucleotide sequence ID" value="NZ_CP051151.1"/>
</dbReference>
<gene>
    <name evidence="3 6" type="primary">gcvH</name>
    <name evidence="6" type="ORF">HF295_01030</name>
</gene>
<evidence type="ECO:0000256" key="3">
    <source>
        <dbReference type="HAMAP-Rule" id="MF_00272"/>
    </source>
</evidence>
<dbReference type="InterPro" id="IPR017453">
    <property type="entry name" value="GCV_H_sub"/>
</dbReference>
<dbReference type="InterPro" id="IPR033753">
    <property type="entry name" value="GCV_H/Fam206"/>
</dbReference>
<proteinExistence type="inferred from homology"/>
<comment type="similarity">
    <text evidence="1 3">Belongs to the GcvH family.</text>
</comment>
<dbReference type="HAMAP" id="MF_00272">
    <property type="entry name" value="GcvH"/>
    <property type="match status" value="1"/>
</dbReference>
<dbReference type="PROSITE" id="PS00189">
    <property type="entry name" value="LIPOYL"/>
    <property type="match status" value="1"/>
</dbReference>
<dbReference type="EMBL" id="CP051151">
    <property type="protein sequence ID" value="QLY39518.1"/>
    <property type="molecule type" value="Genomic_DNA"/>
</dbReference>
<dbReference type="PANTHER" id="PTHR11715:SF3">
    <property type="entry name" value="GLYCINE CLEAVAGE SYSTEM H PROTEIN-RELATED"/>
    <property type="match status" value="1"/>
</dbReference>
<evidence type="ECO:0000256" key="4">
    <source>
        <dbReference type="PIRSR" id="PIRSR617453-50"/>
    </source>
</evidence>
<keyword evidence="7" id="KW-1185">Reference proteome</keyword>
<dbReference type="InterPro" id="IPR002930">
    <property type="entry name" value="GCV_H"/>
</dbReference>
<dbReference type="GO" id="GO:0005960">
    <property type="term" value="C:glycine cleavage complex"/>
    <property type="evidence" value="ECO:0007669"/>
    <property type="project" value="InterPro"/>
</dbReference>
<dbReference type="InterPro" id="IPR011053">
    <property type="entry name" value="Single_hybrid_motif"/>
</dbReference>
<comment type="subunit">
    <text evidence="3">The glycine cleavage system is composed of four proteins: P, T, L and H.</text>
</comment>
<dbReference type="InterPro" id="IPR000089">
    <property type="entry name" value="Biotin_lipoyl"/>
</dbReference>
<comment type="function">
    <text evidence="3">The glycine cleavage system catalyzes the degradation of glycine. The H protein shuttles the methylamine group of glycine from the P protein to the T protein.</text>
</comment>
<dbReference type="InterPro" id="IPR003016">
    <property type="entry name" value="2-oxoA_DH_lipoyl-BS"/>
</dbReference>
<keyword evidence="2 3" id="KW-0450">Lipoyl</keyword>
<feature type="modified residue" description="N6-lipoyllysine" evidence="3 4">
    <location>
        <position position="65"/>
    </location>
</feature>
<dbReference type="GO" id="GO:0005737">
    <property type="term" value="C:cytoplasm"/>
    <property type="evidence" value="ECO:0007669"/>
    <property type="project" value="TreeGrafter"/>
</dbReference>